<dbReference type="PANTHER" id="PTHR21100:SF9">
    <property type="entry name" value="PREFOLDIN SUBUNIT 4"/>
    <property type="match status" value="1"/>
</dbReference>
<evidence type="ECO:0000256" key="1">
    <source>
        <dbReference type="ARBA" id="ARBA00008045"/>
    </source>
</evidence>
<comment type="subunit">
    <text evidence="4">Heterohexamer of two PFD-alpha type and four PFD-beta type subunits.</text>
</comment>
<comment type="function">
    <text evidence="3 4">Binds specifically to cytosolic chaperonin (c-CPN) and transfers target proteins to it. Binds to nascent polypeptide chain and promotes folding in an environment in which there are many competing pathways for nonnative proteins.</text>
</comment>
<comment type="caution">
    <text evidence="6">The sequence shown here is derived from an EMBL/GenBank/DDBJ whole genome shotgun (WGS) entry which is preliminary data.</text>
</comment>
<dbReference type="OrthoDB" id="10250441at2759"/>
<sequence>MNANEDADIQVTWEDQNNINSFSKLNVKFEDLQETFAAKKLELEYLDDLAMELELADEDEPISYKVGDVFMLVSLEEAQERIQAEKDRLEEVIQGMRGDLQTMEDTLAALKKVLYAKFKSAINLEKD</sequence>
<evidence type="ECO:0000256" key="4">
    <source>
        <dbReference type="PIRNR" id="PIRNR016477"/>
    </source>
</evidence>
<dbReference type="GO" id="GO:0051082">
    <property type="term" value="F:unfolded protein binding"/>
    <property type="evidence" value="ECO:0007669"/>
    <property type="project" value="InterPro"/>
</dbReference>
<evidence type="ECO:0000256" key="2">
    <source>
        <dbReference type="ARBA" id="ARBA00023186"/>
    </source>
</evidence>
<dbReference type="Pfam" id="PF01920">
    <property type="entry name" value="Prefoldin_2"/>
    <property type="match status" value="1"/>
</dbReference>
<evidence type="ECO:0000256" key="5">
    <source>
        <dbReference type="SAM" id="Coils"/>
    </source>
</evidence>
<proteinExistence type="inferred from homology"/>
<dbReference type="EMBL" id="JANBPT010000056">
    <property type="protein sequence ID" value="KAJ1928881.1"/>
    <property type="molecule type" value="Genomic_DNA"/>
</dbReference>
<dbReference type="InterPro" id="IPR016661">
    <property type="entry name" value="PFDN4"/>
</dbReference>
<dbReference type="PANTHER" id="PTHR21100">
    <property type="entry name" value="PREFOLDIN SUBUNIT 4"/>
    <property type="match status" value="1"/>
</dbReference>
<keyword evidence="7" id="KW-1185">Reference proteome</keyword>
<dbReference type="GO" id="GO:0006457">
    <property type="term" value="P:protein folding"/>
    <property type="evidence" value="ECO:0007669"/>
    <property type="project" value="UniProtKB-UniRule"/>
</dbReference>
<reference evidence="6" key="1">
    <citation type="submission" date="2022-07" db="EMBL/GenBank/DDBJ databases">
        <title>Phylogenomic reconstructions and comparative analyses of Kickxellomycotina fungi.</title>
        <authorList>
            <person name="Reynolds N.K."/>
            <person name="Stajich J.E."/>
            <person name="Barry K."/>
            <person name="Grigoriev I.V."/>
            <person name="Crous P."/>
            <person name="Smith M.E."/>
        </authorList>
    </citation>
    <scope>NUCLEOTIDE SEQUENCE</scope>
    <source>
        <strain evidence="6">RSA 861</strain>
    </source>
</reference>
<accession>A0A9W8AGL6</accession>
<evidence type="ECO:0000313" key="7">
    <source>
        <dbReference type="Proteomes" id="UP001150569"/>
    </source>
</evidence>
<dbReference type="InterPro" id="IPR009053">
    <property type="entry name" value="Prefoldin"/>
</dbReference>
<dbReference type="AlphaFoldDB" id="A0A9W8AGL6"/>
<keyword evidence="5" id="KW-0175">Coiled coil</keyword>
<keyword evidence="2 4" id="KW-0143">Chaperone</keyword>
<dbReference type="Gene3D" id="1.10.287.370">
    <property type="match status" value="1"/>
</dbReference>
<feature type="coiled-coil region" evidence="5">
    <location>
        <begin position="72"/>
        <end position="106"/>
    </location>
</feature>
<evidence type="ECO:0000256" key="3">
    <source>
        <dbReference type="ARBA" id="ARBA00024667"/>
    </source>
</evidence>
<dbReference type="SUPFAM" id="SSF46579">
    <property type="entry name" value="Prefoldin"/>
    <property type="match status" value="1"/>
</dbReference>
<dbReference type="CDD" id="cd23165">
    <property type="entry name" value="Prefoldin_4"/>
    <property type="match status" value="1"/>
</dbReference>
<dbReference type="GO" id="GO:0005737">
    <property type="term" value="C:cytoplasm"/>
    <property type="evidence" value="ECO:0007669"/>
    <property type="project" value="TreeGrafter"/>
</dbReference>
<name>A0A9W8AGL6_9FUNG</name>
<protein>
    <recommendedName>
        <fullName evidence="4">Prefoldin subunit 4</fullName>
    </recommendedName>
</protein>
<dbReference type="GO" id="GO:0016272">
    <property type="term" value="C:prefoldin complex"/>
    <property type="evidence" value="ECO:0007669"/>
    <property type="project" value="UniProtKB-UniRule"/>
</dbReference>
<organism evidence="6 7">
    <name type="scientific">Tieghemiomyces parasiticus</name>
    <dbReference type="NCBI Taxonomy" id="78921"/>
    <lineage>
        <taxon>Eukaryota</taxon>
        <taxon>Fungi</taxon>
        <taxon>Fungi incertae sedis</taxon>
        <taxon>Zoopagomycota</taxon>
        <taxon>Kickxellomycotina</taxon>
        <taxon>Dimargaritomycetes</taxon>
        <taxon>Dimargaritales</taxon>
        <taxon>Dimargaritaceae</taxon>
        <taxon>Tieghemiomyces</taxon>
    </lineage>
</organism>
<dbReference type="Proteomes" id="UP001150569">
    <property type="component" value="Unassembled WGS sequence"/>
</dbReference>
<dbReference type="InterPro" id="IPR002777">
    <property type="entry name" value="PFD_beta-like"/>
</dbReference>
<evidence type="ECO:0000313" key="6">
    <source>
        <dbReference type="EMBL" id="KAJ1928881.1"/>
    </source>
</evidence>
<comment type="similarity">
    <text evidence="1 4">Belongs to the prefoldin subunit beta family.</text>
</comment>
<dbReference type="PIRSF" id="PIRSF016477">
    <property type="entry name" value="Prefoldin_subunit_4"/>
    <property type="match status" value="1"/>
</dbReference>
<dbReference type="FunFam" id="1.10.287.370:FF:000005">
    <property type="entry name" value="Prefoldin subunit 4"/>
    <property type="match status" value="1"/>
</dbReference>
<gene>
    <name evidence="6" type="ORF">IWQ60_001677</name>
</gene>